<feature type="coiled-coil region" evidence="1">
    <location>
        <begin position="138"/>
        <end position="214"/>
    </location>
</feature>
<sequence>MGDTEANALLNQFRDDSRYLRAELEKLLTENEQLRVERDKVIREARESVEIQSRMPSENFSAQLAQTEQNLIQERQHAVKAMAASTQLQKQNAELRRVVAQAQQAFATQKGEFQRQLDILNKQTQQHQLATDTKGAEISRLEALVERLQAEATNKEEIIRQTRTERDEINSNTRKTEMSLDQKNLEINTGIEQMAALKNQIALLKEKSTASERKMLELNGELSRQSQIRDEMAMKMREMEQVAASTVQREVGLGMKERHVEQLAEDYRLEIHEMKAKLTNSSFQAKHWRDANATLVAEVGERVRKSVAEAKEEANRELEEAHTQLDIAIKNEAKIKETLERAIREKRTAESTLEELLSFRKDGDDHYQQIVELNKKLSSERKSRDNLAEQVRMLQQRVEDLKAEIIERDSWRESEVKQAQSGEETATAEMVRMRKALNDVTNENTQLASMNIKEQGTKEKTEAALRIKVNELEEKLVEADIKSRAIKNQEQNSTVIRELQEEISTARAGLNRWKNEAIQIAQEANQKLRQNRQEKQGLSLKMKDVREEMQDVMNQNADFARQLEESERDRAQLTARIGTLQQKLKPFLVNGN</sequence>
<evidence type="ECO:0000256" key="1">
    <source>
        <dbReference type="SAM" id="Coils"/>
    </source>
</evidence>
<gene>
    <name evidence="2" type="ORF">GSOID_T00002216001</name>
</gene>
<dbReference type="Proteomes" id="UP000001307">
    <property type="component" value="Unassembled WGS sequence"/>
</dbReference>
<dbReference type="GO" id="GO:0005814">
    <property type="term" value="C:centriole"/>
    <property type="evidence" value="ECO:0007669"/>
    <property type="project" value="TreeGrafter"/>
</dbReference>
<protein>
    <submittedName>
        <fullName evidence="2">Uncharacterized protein</fullName>
    </submittedName>
</protein>
<reference evidence="2 3" key="1">
    <citation type="journal article" date="2010" name="Science">
        <title>Plasticity of animal genome architecture unmasked by rapid evolution of a pelagic tunicate.</title>
        <authorList>
            <person name="Denoeud F."/>
            <person name="Henriet S."/>
            <person name="Mungpakdee S."/>
            <person name="Aury J.M."/>
            <person name="Da Silva C."/>
            <person name="Brinkmann H."/>
            <person name="Mikhaleva J."/>
            <person name="Olsen L.C."/>
            <person name="Jubin C."/>
            <person name="Canestro C."/>
            <person name="Bouquet J.M."/>
            <person name="Danks G."/>
            <person name="Poulain J."/>
            <person name="Campsteijn C."/>
            <person name="Adamski M."/>
            <person name="Cross I."/>
            <person name="Yadetie F."/>
            <person name="Muffato M."/>
            <person name="Louis A."/>
            <person name="Butcher S."/>
            <person name="Tsagkogeorga G."/>
            <person name="Konrad A."/>
            <person name="Singh S."/>
            <person name="Jensen M.F."/>
            <person name="Cong E.H."/>
            <person name="Eikeseth-Otteraa H."/>
            <person name="Noel B."/>
            <person name="Anthouard V."/>
            <person name="Porcel B.M."/>
            <person name="Kachouri-Lafond R."/>
            <person name="Nishino A."/>
            <person name="Ugolini M."/>
            <person name="Chourrout P."/>
            <person name="Nishida H."/>
            <person name="Aasland R."/>
            <person name="Huzurbazar S."/>
            <person name="Westhof E."/>
            <person name="Delsuc F."/>
            <person name="Lehrach H."/>
            <person name="Reinhardt R."/>
            <person name="Weissenbach J."/>
            <person name="Roy S.W."/>
            <person name="Artiguenave F."/>
            <person name="Postlethwait J.H."/>
            <person name="Manak J.R."/>
            <person name="Thompson E.M."/>
            <person name="Jaillon O."/>
            <person name="Du Pasquier L."/>
            <person name="Boudinot P."/>
            <person name="Liberles D.A."/>
            <person name="Volff J.N."/>
            <person name="Philippe H."/>
            <person name="Lenhard B."/>
            <person name="Roest Crollius H."/>
            <person name="Wincker P."/>
            <person name="Chourrout D."/>
        </authorList>
    </citation>
    <scope>NUCLEOTIDE SEQUENCE [LARGE SCALE GENOMIC DNA]</scope>
</reference>
<feature type="coiled-coil region" evidence="1">
    <location>
        <begin position="462"/>
        <end position="583"/>
    </location>
</feature>
<dbReference type="InParanoid" id="E4X4Z2"/>
<proteinExistence type="predicted"/>
<organism evidence="2 3">
    <name type="scientific">Oikopleura dioica</name>
    <name type="common">Tunicate</name>
    <dbReference type="NCBI Taxonomy" id="34765"/>
    <lineage>
        <taxon>Eukaryota</taxon>
        <taxon>Metazoa</taxon>
        <taxon>Chordata</taxon>
        <taxon>Tunicata</taxon>
        <taxon>Appendicularia</taxon>
        <taxon>Copelata</taxon>
        <taxon>Oikopleuridae</taxon>
        <taxon>Oikopleura</taxon>
    </lineage>
</organism>
<dbReference type="GO" id="GO:0060271">
    <property type="term" value="P:cilium assembly"/>
    <property type="evidence" value="ECO:0007669"/>
    <property type="project" value="TreeGrafter"/>
</dbReference>
<keyword evidence="1" id="KW-0175">Coiled coil</keyword>
<name>E4X4Z2_OIKDI</name>
<dbReference type="GO" id="GO:0045162">
    <property type="term" value="P:clustering of voltage-gated sodium channels"/>
    <property type="evidence" value="ECO:0007669"/>
    <property type="project" value="InterPro"/>
</dbReference>
<evidence type="ECO:0000313" key="2">
    <source>
        <dbReference type="EMBL" id="CBY18361.1"/>
    </source>
</evidence>
<accession>E4X4Z2</accession>
<feature type="coiled-coil region" evidence="1">
    <location>
        <begin position="300"/>
        <end position="404"/>
    </location>
</feature>
<dbReference type="OrthoDB" id="551053at2759"/>
<dbReference type="EMBL" id="FN653025">
    <property type="protein sequence ID" value="CBY18361.1"/>
    <property type="molecule type" value="Genomic_DNA"/>
</dbReference>
<feature type="coiled-coil region" evidence="1">
    <location>
        <begin position="10"/>
        <end position="44"/>
    </location>
</feature>
<dbReference type="PANTHER" id="PTHR35970:SF1">
    <property type="entry name" value="SODIUM CHANNEL AND CLATHRIN LINKER 1"/>
    <property type="match status" value="1"/>
</dbReference>
<dbReference type="AlphaFoldDB" id="E4X4Z2"/>
<dbReference type="FunCoup" id="E4X4Z2">
    <property type="interactions" value="107"/>
</dbReference>
<dbReference type="PANTHER" id="PTHR35970">
    <property type="entry name" value="SODIUM CHANNEL AND CLATHRIN LINKER 1"/>
    <property type="match status" value="1"/>
</dbReference>
<keyword evidence="3" id="KW-1185">Reference proteome</keyword>
<evidence type="ECO:0000313" key="3">
    <source>
        <dbReference type="Proteomes" id="UP000001307"/>
    </source>
</evidence>
<dbReference type="InterPro" id="IPR038911">
    <property type="entry name" value="SCLT1"/>
</dbReference>